<feature type="domain" description="Cytochrome b561 bacterial/Ni-hydrogenase" evidence="14">
    <location>
        <begin position="9"/>
        <end position="179"/>
    </location>
</feature>
<name>A0A2W5MNV0_SPHMC</name>
<feature type="transmembrane region" description="Helical" evidence="13">
    <location>
        <begin position="46"/>
        <end position="70"/>
    </location>
</feature>
<evidence type="ECO:0000259" key="14">
    <source>
        <dbReference type="Pfam" id="PF01292"/>
    </source>
</evidence>
<evidence type="ECO:0000256" key="6">
    <source>
        <dbReference type="ARBA" id="ARBA00022692"/>
    </source>
</evidence>
<dbReference type="InterPro" id="IPR016174">
    <property type="entry name" value="Di-haem_cyt_TM"/>
</dbReference>
<sequence length="184" mass="20265">MPLSDTSRRYGTITRLFHWAVALLLFWQLGGMIMKNILGRVPLMKFWVGTHASIGVLLFAIIALRALWALRQRHRRPGYHPGFIGGAARAGHILLYTLMLVVPGLAILRMAGSGKGITLFGVQLSAPTGQEIAWMTAPANAVHGLLAWTLLALIVGHIATVMIHRFWWRDDIASRMVGGNPATR</sequence>
<keyword evidence="7" id="KW-0479">Metal-binding</keyword>
<evidence type="ECO:0000256" key="8">
    <source>
        <dbReference type="ARBA" id="ARBA00022982"/>
    </source>
</evidence>
<organism evidence="15 16">
    <name type="scientific">Sphingopyxis macrogoltabida</name>
    <name type="common">Sphingomonas macrogoltabidus</name>
    <dbReference type="NCBI Taxonomy" id="33050"/>
    <lineage>
        <taxon>Bacteria</taxon>
        <taxon>Pseudomonadati</taxon>
        <taxon>Pseudomonadota</taxon>
        <taxon>Alphaproteobacteria</taxon>
        <taxon>Sphingomonadales</taxon>
        <taxon>Sphingomonadaceae</taxon>
        <taxon>Sphingopyxis</taxon>
    </lineage>
</organism>
<keyword evidence="5" id="KW-0349">Heme</keyword>
<evidence type="ECO:0000313" key="16">
    <source>
        <dbReference type="Proteomes" id="UP000248597"/>
    </source>
</evidence>
<dbReference type="GO" id="GO:0009055">
    <property type="term" value="F:electron transfer activity"/>
    <property type="evidence" value="ECO:0007669"/>
    <property type="project" value="InterPro"/>
</dbReference>
<keyword evidence="10" id="KW-0408">Iron</keyword>
<keyword evidence="6 13" id="KW-0812">Transmembrane</keyword>
<evidence type="ECO:0000256" key="1">
    <source>
        <dbReference type="ARBA" id="ARBA00001970"/>
    </source>
</evidence>
<dbReference type="Proteomes" id="UP000248597">
    <property type="component" value="Unassembled WGS sequence"/>
</dbReference>
<evidence type="ECO:0000256" key="11">
    <source>
        <dbReference type="ARBA" id="ARBA00023136"/>
    </source>
</evidence>
<evidence type="ECO:0000256" key="5">
    <source>
        <dbReference type="ARBA" id="ARBA00022617"/>
    </source>
</evidence>
<gene>
    <name evidence="15" type="ORF">DI569_11620</name>
</gene>
<keyword evidence="11 13" id="KW-0472">Membrane</keyword>
<evidence type="ECO:0000256" key="4">
    <source>
        <dbReference type="ARBA" id="ARBA00022475"/>
    </source>
</evidence>
<proteinExistence type="inferred from homology"/>
<accession>A0A2W5MNV0</accession>
<dbReference type="EMBL" id="QFPJ01000027">
    <property type="protein sequence ID" value="PZQ21567.1"/>
    <property type="molecule type" value="Genomic_DNA"/>
</dbReference>
<comment type="cofactor">
    <cofactor evidence="1">
        <name>heme b</name>
        <dbReference type="ChEBI" id="CHEBI:60344"/>
    </cofactor>
</comment>
<keyword evidence="8" id="KW-0249">Electron transport</keyword>
<dbReference type="GO" id="GO:0020037">
    <property type="term" value="F:heme binding"/>
    <property type="evidence" value="ECO:0007669"/>
    <property type="project" value="TreeGrafter"/>
</dbReference>
<reference evidence="15 16" key="1">
    <citation type="submission" date="2017-08" db="EMBL/GenBank/DDBJ databases">
        <title>Infants hospitalized years apart are colonized by the same room-sourced microbial strains.</title>
        <authorList>
            <person name="Brooks B."/>
            <person name="Olm M.R."/>
            <person name="Firek B.A."/>
            <person name="Baker R."/>
            <person name="Thomas B.C."/>
            <person name="Morowitz M.J."/>
            <person name="Banfield J.F."/>
        </authorList>
    </citation>
    <scope>NUCLEOTIDE SEQUENCE [LARGE SCALE GENOMIC DNA]</scope>
    <source>
        <strain evidence="15">S2_005_003_R2_47</strain>
    </source>
</reference>
<evidence type="ECO:0000313" key="15">
    <source>
        <dbReference type="EMBL" id="PZQ21567.1"/>
    </source>
</evidence>
<keyword evidence="9 13" id="KW-1133">Transmembrane helix</keyword>
<evidence type="ECO:0000256" key="12">
    <source>
        <dbReference type="ARBA" id="ARBA00037975"/>
    </source>
</evidence>
<evidence type="ECO:0000256" key="9">
    <source>
        <dbReference type="ARBA" id="ARBA00022989"/>
    </source>
</evidence>
<dbReference type="SUPFAM" id="SSF81342">
    <property type="entry name" value="Transmembrane di-heme cytochromes"/>
    <property type="match status" value="1"/>
</dbReference>
<evidence type="ECO:0000256" key="2">
    <source>
        <dbReference type="ARBA" id="ARBA00004651"/>
    </source>
</evidence>
<dbReference type="GO" id="GO:0046872">
    <property type="term" value="F:metal ion binding"/>
    <property type="evidence" value="ECO:0007669"/>
    <property type="project" value="UniProtKB-KW"/>
</dbReference>
<evidence type="ECO:0000256" key="3">
    <source>
        <dbReference type="ARBA" id="ARBA00022448"/>
    </source>
</evidence>
<feature type="transmembrane region" description="Helical" evidence="13">
    <location>
        <begin position="16"/>
        <end position="34"/>
    </location>
</feature>
<keyword evidence="3" id="KW-0813">Transport</keyword>
<comment type="similarity">
    <text evidence="12">Belongs to the cytochrome b561 family.</text>
</comment>
<dbReference type="AlphaFoldDB" id="A0A2W5MNV0"/>
<dbReference type="InterPro" id="IPR052168">
    <property type="entry name" value="Cytochrome_b561_oxidase"/>
</dbReference>
<feature type="transmembrane region" description="Helical" evidence="13">
    <location>
        <begin position="91"/>
        <end position="111"/>
    </location>
</feature>
<dbReference type="GO" id="GO:0005886">
    <property type="term" value="C:plasma membrane"/>
    <property type="evidence" value="ECO:0007669"/>
    <property type="project" value="UniProtKB-SubCell"/>
</dbReference>
<keyword evidence="4" id="KW-1003">Cell membrane</keyword>
<dbReference type="InterPro" id="IPR011577">
    <property type="entry name" value="Cyt_b561_bac/Ni-Hgenase"/>
</dbReference>
<comment type="subcellular location">
    <subcellularLocation>
        <location evidence="2">Cell membrane</location>
        <topology evidence="2">Multi-pass membrane protein</topology>
    </subcellularLocation>
</comment>
<protein>
    <submittedName>
        <fullName evidence="15">Cytochrome B</fullName>
    </submittedName>
</protein>
<evidence type="ECO:0000256" key="10">
    <source>
        <dbReference type="ARBA" id="ARBA00023004"/>
    </source>
</evidence>
<evidence type="ECO:0000256" key="13">
    <source>
        <dbReference type="SAM" id="Phobius"/>
    </source>
</evidence>
<dbReference type="PANTHER" id="PTHR30529">
    <property type="entry name" value="CYTOCHROME B561"/>
    <property type="match status" value="1"/>
</dbReference>
<dbReference type="PANTHER" id="PTHR30529:SF1">
    <property type="entry name" value="CYTOCHROME B561 HOMOLOG 2"/>
    <property type="match status" value="1"/>
</dbReference>
<dbReference type="GO" id="GO:0022904">
    <property type="term" value="P:respiratory electron transport chain"/>
    <property type="evidence" value="ECO:0007669"/>
    <property type="project" value="InterPro"/>
</dbReference>
<feature type="transmembrane region" description="Helical" evidence="13">
    <location>
        <begin position="145"/>
        <end position="167"/>
    </location>
</feature>
<comment type="caution">
    <text evidence="15">The sequence shown here is derived from an EMBL/GenBank/DDBJ whole genome shotgun (WGS) entry which is preliminary data.</text>
</comment>
<evidence type="ECO:0000256" key="7">
    <source>
        <dbReference type="ARBA" id="ARBA00022723"/>
    </source>
</evidence>
<dbReference type="Pfam" id="PF01292">
    <property type="entry name" value="Ni_hydr_CYTB"/>
    <property type="match status" value="1"/>
</dbReference>